<dbReference type="RefSeq" id="WP_103201473.1">
    <property type="nucleotide sequence ID" value="NZ_CVTD020000005.1"/>
</dbReference>
<dbReference type="InterPro" id="IPR000644">
    <property type="entry name" value="CBS_dom"/>
</dbReference>
<dbReference type="AlphaFoldDB" id="A0A0H5SCZ7"/>
<dbReference type="Gene3D" id="3.10.580.10">
    <property type="entry name" value="CBS-domain"/>
    <property type="match status" value="1"/>
</dbReference>
<name>A0A0H5SCZ7_HERHM</name>
<feature type="domain" description="CBS" evidence="3">
    <location>
        <begin position="8"/>
        <end position="65"/>
    </location>
</feature>
<keyword evidence="1 2" id="KW-0129">CBS domain</keyword>
<protein>
    <recommendedName>
        <fullName evidence="3">CBS domain-containing protein</fullName>
    </recommendedName>
</protein>
<proteinExistence type="predicted"/>
<accession>A0A0H5SCZ7</accession>
<dbReference type="Pfam" id="PF00571">
    <property type="entry name" value="CBS"/>
    <property type="match status" value="2"/>
</dbReference>
<dbReference type="PANTHER" id="PTHR43080">
    <property type="entry name" value="CBS DOMAIN-CONTAINING PROTEIN CBSX3, MITOCHONDRIAL"/>
    <property type="match status" value="1"/>
</dbReference>
<dbReference type="InterPro" id="IPR051257">
    <property type="entry name" value="Diverse_CBS-Domain"/>
</dbReference>
<sequence length="152" mass="17927">MNIAYFLKTKAEVSYLYEDYTLRQGLEEMRKHGHTAIPVLSADDKYIGTISEGDFLWFLVDDRKENLYKTNFDNIDKIQIKNIFKKGKNPSVRITATMDELLMRAMDQNFIPVVDDRNYFIGIITRRDIMRYINSKLTNDNKNTLLEEKDVN</sequence>
<dbReference type="EMBL" id="CVTD020000005">
    <property type="protein sequence ID" value="CRZ33284.1"/>
    <property type="molecule type" value="Genomic_DNA"/>
</dbReference>
<dbReference type="SUPFAM" id="SSF54631">
    <property type="entry name" value="CBS-domain pair"/>
    <property type="match status" value="1"/>
</dbReference>
<evidence type="ECO:0000256" key="2">
    <source>
        <dbReference type="PROSITE-ProRule" id="PRU00703"/>
    </source>
</evidence>
<dbReference type="CDD" id="cd09834">
    <property type="entry name" value="CBS_pair_bac"/>
    <property type="match status" value="1"/>
</dbReference>
<keyword evidence="5" id="KW-1185">Reference proteome</keyword>
<dbReference type="OrthoDB" id="384703at2"/>
<reference evidence="4 5" key="1">
    <citation type="submission" date="2015-06" db="EMBL/GenBank/DDBJ databases">
        <authorList>
            <person name="Wibberg Daniel"/>
        </authorList>
    </citation>
    <scope>NUCLEOTIDE SEQUENCE [LARGE SCALE GENOMIC DNA]</scope>
    <source>
        <strain evidence="4 5">T3/55T</strain>
    </source>
</reference>
<evidence type="ECO:0000256" key="1">
    <source>
        <dbReference type="ARBA" id="ARBA00023122"/>
    </source>
</evidence>
<evidence type="ECO:0000313" key="4">
    <source>
        <dbReference type="EMBL" id="CRZ33284.1"/>
    </source>
</evidence>
<dbReference type="PANTHER" id="PTHR43080:SF26">
    <property type="entry name" value="REGULATORY PROTEIN"/>
    <property type="match status" value="1"/>
</dbReference>
<gene>
    <name evidence="4" type="ORF">HHT355_0069</name>
</gene>
<evidence type="ECO:0000259" key="3">
    <source>
        <dbReference type="PROSITE" id="PS51371"/>
    </source>
</evidence>
<dbReference type="Proteomes" id="UP000236497">
    <property type="component" value="Unassembled WGS sequence"/>
</dbReference>
<organism evidence="4 5">
    <name type="scientific">Herbinix hemicellulosilytica</name>
    <dbReference type="NCBI Taxonomy" id="1564487"/>
    <lineage>
        <taxon>Bacteria</taxon>
        <taxon>Bacillati</taxon>
        <taxon>Bacillota</taxon>
        <taxon>Clostridia</taxon>
        <taxon>Lachnospirales</taxon>
        <taxon>Lachnospiraceae</taxon>
        <taxon>Herbinix</taxon>
    </lineage>
</organism>
<evidence type="ECO:0000313" key="5">
    <source>
        <dbReference type="Proteomes" id="UP000236497"/>
    </source>
</evidence>
<dbReference type="InterPro" id="IPR046342">
    <property type="entry name" value="CBS_dom_sf"/>
</dbReference>
<dbReference type="PROSITE" id="PS51371">
    <property type="entry name" value="CBS"/>
    <property type="match status" value="1"/>
</dbReference>
<dbReference type="SMART" id="SM00116">
    <property type="entry name" value="CBS"/>
    <property type="match status" value="2"/>
</dbReference>